<sequence length="59" mass="7065">MTSFQKKQKIKDLIDNLDPTQLDQADHFLTDLQKNETRAKEYITKLLKEEENLFKRLAQ</sequence>
<gene>
    <name evidence="1" type="ORF">EAX61_15900</name>
</gene>
<evidence type="ECO:0000313" key="1">
    <source>
        <dbReference type="EMBL" id="RMB56107.1"/>
    </source>
</evidence>
<name>A0A3M0FVX5_9FLAO</name>
<protein>
    <submittedName>
        <fullName evidence="1">Uncharacterized protein</fullName>
    </submittedName>
</protein>
<comment type="caution">
    <text evidence="1">The sequence shown here is derived from an EMBL/GenBank/DDBJ whole genome shotgun (WGS) entry which is preliminary data.</text>
</comment>
<reference evidence="1 2" key="1">
    <citation type="submission" date="2018-10" db="EMBL/GenBank/DDBJ databases">
        <title>Dokdonia luteus sp. nov., isolated from sea water.</title>
        <authorList>
            <person name="Zhou L.Y."/>
            <person name="Du Z.J."/>
        </authorList>
    </citation>
    <scope>NUCLEOTIDE SEQUENCE [LARGE SCALE GENOMIC DNA]</scope>
    <source>
        <strain evidence="1 2">SH27</strain>
    </source>
</reference>
<dbReference type="RefSeq" id="WP_121918704.1">
    <property type="nucleotide sequence ID" value="NZ_REFV01000023.1"/>
</dbReference>
<evidence type="ECO:0000313" key="2">
    <source>
        <dbReference type="Proteomes" id="UP000281985"/>
    </source>
</evidence>
<dbReference type="EMBL" id="REFV01000023">
    <property type="protein sequence ID" value="RMB56107.1"/>
    <property type="molecule type" value="Genomic_DNA"/>
</dbReference>
<organism evidence="1 2">
    <name type="scientific">Dokdonia sinensis</name>
    <dbReference type="NCBI Taxonomy" id="2479847"/>
    <lineage>
        <taxon>Bacteria</taxon>
        <taxon>Pseudomonadati</taxon>
        <taxon>Bacteroidota</taxon>
        <taxon>Flavobacteriia</taxon>
        <taxon>Flavobacteriales</taxon>
        <taxon>Flavobacteriaceae</taxon>
        <taxon>Dokdonia</taxon>
    </lineage>
</organism>
<keyword evidence="2" id="KW-1185">Reference proteome</keyword>
<dbReference type="AlphaFoldDB" id="A0A3M0FVX5"/>
<proteinExistence type="predicted"/>
<dbReference type="Proteomes" id="UP000281985">
    <property type="component" value="Unassembled WGS sequence"/>
</dbReference>
<accession>A0A3M0FVX5</accession>